<protein>
    <submittedName>
        <fullName evidence="1">Uncharacterized protein</fullName>
    </submittedName>
</protein>
<reference evidence="1 2" key="1">
    <citation type="submission" date="2019-02" db="EMBL/GenBank/DDBJ databases">
        <title>Deep-cultivation of Planctomycetes and their phenomic and genomic characterization uncovers novel biology.</title>
        <authorList>
            <person name="Wiegand S."/>
            <person name="Jogler M."/>
            <person name="Boedeker C."/>
            <person name="Pinto D."/>
            <person name="Vollmers J."/>
            <person name="Rivas-Marin E."/>
            <person name="Kohn T."/>
            <person name="Peeters S.H."/>
            <person name="Heuer A."/>
            <person name="Rast P."/>
            <person name="Oberbeckmann S."/>
            <person name="Bunk B."/>
            <person name="Jeske O."/>
            <person name="Meyerdierks A."/>
            <person name="Storesund J.E."/>
            <person name="Kallscheuer N."/>
            <person name="Luecker S."/>
            <person name="Lage O.M."/>
            <person name="Pohl T."/>
            <person name="Merkel B.J."/>
            <person name="Hornburger P."/>
            <person name="Mueller R.-W."/>
            <person name="Bruemmer F."/>
            <person name="Labrenz M."/>
            <person name="Spormann A.M."/>
            <person name="Op den Camp H."/>
            <person name="Overmann J."/>
            <person name="Amann R."/>
            <person name="Jetten M.S.M."/>
            <person name="Mascher T."/>
            <person name="Medema M.H."/>
            <person name="Devos D.P."/>
            <person name="Kaster A.-K."/>
            <person name="Ovreas L."/>
            <person name="Rohde M."/>
            <person name="Galperin M.Y."/>
            <person name="Jogler C."/>
        </authorList>
    </citation>
    <scope>NUCLEOTIDE SEQUENCE [LARGE SCALE GENOMIC DNA]</scope>
    <source>
        <strain evidence="1 2">Mal48</strain>
    </source>
</reference>
<dbReference type="EMBL" id="CP036267">
    <property type="protein sequence ID" value="QDT34890.1"/>
    <property type="molecule type" value="Genomic_DNA"/>
</dbReference>
<dbReference type="AlphaFoldDB" id="A0A517QTC3"/>
<sequence length="68" mass="7923">MIFSFQEKREFNLNILDIKRHDIQKFASAELVEYIPTRGESCSAAWKTSSGTDTMHAQFKLVVSWQKQ</sequence>
<evidence type="ECO:0000313" key="2">
    <source>
        <dbReference type="Proteomes" id="UP000315724"/>
    </source>
</evidence>
<organism evidence="1 2">
    <name type="scientific">Thalassoglobus polymorphus</name>
    <dbReference type="NCBI Taxonomy" id="2527994"/>
    <lineage>
        <taxon>Bacteria</taxon>
        <taxon>Pseudomonadati</taxon>
        <taxon>Planctomycetota</taxon>
        <taxon>Planctomycetia</taxon>
        <taxon>Planctomycetales</taxon>
        <taxon>Planctomycetaceae</taxon>
        <taxon>Thalassoglobus</taxon>
    </lineage>
</organism>
<keyword evidence="2" id="KW-1185">Reference proteome</keyword>
<dbReference type="Proteomes" id="UP000315724">
    <property type="component" value="Chromosome"/>
</dbReference>
<gene>
    <name evidence="1" type="ORF">Mal48_41630</name>
</gene>
<accession>A0A517QTC3</accession>
<dbReference type="KEGG" id="tpol:Mal48_41630"/>
<evidence type="ECO:0000313" key="1">
    <source>
        <dbReference type="EMBL" id="QDT34890.1"/>
    </source>
</evidence>
<proteinExistence type="predicted"/>
<name>A0A517QTC3_9PLAN</name>